<evidence type="ECO:0000259" key="2">
    <source>
        <dbReference type="Pfam" id="PF03413"/>
    </source>
</evidence>
<dbReference type="AlphaFoldDB" id="A0A6S7CCL0"/>
<dbReference type="Pfam" id="PF03413">
    <property type="entry name" value="PepSY"/>
    <property type="match status" value="1"/>
</dbReference>
<feature type="signal peptide" evidence="1">
    <location>
        <begin position="1"/>
        <end position="29"/>
    </location>
</feature>
<dbReference type="EMBL" id="CADIKM010000080">
    <property type="protein sequence ID" value="CAB3806163.1"/>
    <property type="molecule type" value="Genomic_DNA"/>
</dbReference>
<accession>A0A6S7CCL0</accession>
<proteinExistence type="predicted"/>
<evidence type="ECO:0000256" key="1">
    <source>
        <dbReference type="SAM" id="SignalP"/>
    </source>
</evidence>
<organism evidence="3 4">
    <name type="scientific">Pararobbsia alpina</name>
    <dbReference type="NCBI Taxonomy" id="621374"/>
    <lineage>
        <taxon>Bacteria</taxon>
        <taxon>Pseudomonadati</taxon>
        <taxon>Pseudomonadota</taxon>
        <taxon>Betaproteobacteria</taxon>
        <taxon>Burkholderiales</taxon>
        <taxon>Burkholderiaceae</taxon>
        <taxon>Pararobbsia</taxon>
    </lineage>
</organism>
<keyword evidence="4" id="KW-1185">Reference proteome</keyword>
<dbReference type="Gene3D" id="3.10.450.40">
    <property type="match status" value="1"/>
</dbReference>
<name>A0A6S7CCL0_9BURK</name>
<evidence type="ECO:0000313" key="4">
    <source>
        <dbReference type="Proteomes" id="UP000494115"/>
    </source>
</evidence>
<sequence>MNGRRRKQTLGMALGALTLGVGLLGSAYAAGDGTTQSPAYQSSIKVPDQRNGERREAAKLATLAKIDATRATSAALAQVPGTLRRVALDNENGNLVYSVEIKTASNAIKDVKVDAGNGAVVHVDTPSDEEEAEE</sequence>
<feature type="chain" id="PRO_5028807895" description="PepSY domain-containing protein" evidence="1">
    <location>
        <begin position="30"/>
        <end position="134"/>
    </location>
</feature>
<protein>
    <recommendedName>
        <fullName evidence="2">PepSY domain-containing protein</fullName>
    </recommendedName>
</protein>
<evidence type="ECO:0000313" key="3">
    <source>
        <dbReference type="EMBL" id="CAB3806163.1"/>
    </source>
</evidence>
<dbReference type="InterPro" id="IPR025711">
    <property type="entry name" value="PepSY"/>
</dbReference>
<reference evidence="3 4" key="1">
    <citation type="submission" date="2020-04" db="EMBL/GenBank/DDBJ databases">
        <authorList>
            <person name="De Canck E."/>
        </authorList>
    </citation>
    <scope>NUCLEOTIDE SEQUENCE [LARGE SCALE GENOMIC DNA]</scope>
    <source>
        <strain evidence="3 4">LMG 28138</strain>
    </source>
</reference>
<dbReference type="Proteomes" id="UP000494115">
    <property type="component" value="Unassembled WGS sequence"/>
</dbReference>
<keyword evidence="1" id="KW-0732">Signal</keyword>
<dbReference type="RefSeq" id="WP_175108277.1">
    <property type="nucleotide sequence ID" value="NZ_CADIKM010000080.1"/>
</dbReference>
<feature type="domain" description="PepSY" evidence="2">
    <location>
        <begin position="65"/>
        <end position="121"/>
    </location>
</feature>
<gene>
    <name evidence="3" type="ORF">LMG28138_05770</name>
</gene>